<evidence type="ECO:0000313" key="1">
    <source>
        <dbReference type="EMBL" id="EMY62283.1"/>
    </source>
</evidence>
<keyword evidence="2" id="KW-1185">Reference proteome</keyword>
<comment type="caution">
    <text evidence="1">The sequence shown here is derived from an EMBL/GenBank/DDBJ whole genome shotgun (WGS) entry which is preliminary data.</text>
</comment>
<protein>
    <submittedName>
        <fullName evidence="1">Uncharacterized protein</fullName>
    </submittedName>
</protein>
<organism evidence="1 2">
    <name type="scientific">Leptospira terpstrae serovar Hualin str. LT 11-33 = ATCC 700639</name>
    <dbReference type="NCBI Taxonomy" id="1257025"/>
    <lineage>
        <taxon>Bacteria</taxon>
        <taxon>Pseudomonadati</taxon>
        <taxon>Spirochaetota</taxon>
        <taxon>Spirochaetia</taxon>
        <taxon>Leptospirales</taxon>
        <taxon>Leptospiraceae</taxon>
        <taxon>Leptospira</taxon>
    </lineage>
</organism>
<proteinExistence type="predicted"/>
<dbReference type="EMBL" id="AOGW02000008">
    <property type="protein sequence ID" value="EMY62283.1"/>
    <property type="molecule type" value="Genomic_DNA"/>
</dbReference>
<dbReference type="AlphaFoldDB" id="N1VV02"/>
<name>N1VV02_9LEPT</name>
<gene>
    <name evidence="1" type="ORF">LEP1GSC203_2226</name>
</gene>
<accession>N1VV02</accession>
<dbReference type="Proteomes" id="UP000012371">
    <property type="component" value="Unassembled WGS sequence"/>
</dbReference>
<evidence type="ECO:0000313" key="2">
    <source>
        <dbReference type="Proteomes" id="UP000012371"/>
    </source>
</evidence>
<reference evidence="1" key="1">
    <citation type="submission" date="2013-03" db="EMBL/GenBank/DDBJ databases">
        <authorList>
            <person name="Harkins D.M."/>
            <person name="Durkin A.S."/>
            <person name="Brinkac L.M."/>
            <person name="Haft D.H."/>
            <person name="Selengut J.D."/>
            <person name="Sanka R."/>
            <person name="DePew J."/>
            <person name="Purushe J."/>
            <person name="Hartskeerl R.A."/>
            <person name="Ahmed A."/>
            <person name="van der Linden H."/>
            <person name="Goris M.G.A."/>
            <person name="Vinetz J.M."/>
            <person name="Sutton G.G."/>
            <person name="Nierman W.C."/>
            <person name="Fouts D.E."/>
        </authorList>
    </citation>
    <scope>NUCLEOTIDE SEQUENCE [LARGE SCALE GENOMIC DNA]</scope>
    <source>
        <strain evidence="1">LT 11-33</strain>
    </source>
</reference>
<sequence>MWGTTKFPLKGWIFFSFSTANSYRSGFHYLKSKVWLI</sequence>